<evidence type="ECO:0000256" key="1">
    <source>
        <dbReference type="ARBA" id="ARBA00010883"/>
    </source>
</evidence>
<feature type="domain" description="PX" evidence="4">
    <location>
        <begin position="684"/>
        <end position="813"/>
    </location>
</feature>
<dbReference type="InterPro" id="IPR044926">
    <property type="entry name" value="RGS_subdomain_2"/>
</dbReference>
<evidence type="ECO:0000256" key="2">
    <source>
        <dbReference type="SAM" id="Coils"/>
    </source>
</evidence>
<dbReference type="EMBL" id="JADGKB010000027">
    <property type="protein sequence ID" value="KAJ3258494.1"/>
    <property type="molecule type" value="Genomic_DNA"/>
</dbReference>
<dbReference type="InterPro" id="IPR013937">
    <property type="entry name" value="Sorting_nexin_C"/>
</dbReference>
<dbReference type="SUPFAM" id="SSF64268">
    <property type="entry name" value="PX domain"/>
    <property type="match status" value="1"/>
</dbReference>
<feature type="compositionally biased region" description="Basic and acidic residues" evidence="3">
    <location>
        <begin position="528"/>
        <end position="543"/>
    </location>
</feature>
<dbReference type="Pfam" id="PF00787">
    <property type="entry name" value="PX"/>
    <property type="match status" value="1"/>
</dbReference>
<organism evidence="5 6">
    <name type="scientific">Boothiomyces macroporosus</name>
    <dbReference type="NCBI Taxonomy" id="261099"/>
    <lineage>
        <taxon>Eukaryota</taxon>
        <taxon>Fungi</taxon>
        <taxon>Fungi incertae sedis</taxon>
        <taxon>Chytridiomycota</taxon>
        <taxon>Chytridiomycota incertae sedis</taxon>
        <taxon>Chytridiomycetes</taxon>
        <taxon>Rhizophydiales</taxon>
        <taxon>Terramycetaceae</taxon>
        <taxon>Boothiomyces</taxon>
    </lineage>
</organism>
<proteinExistence type="inferred from homology"/>
<dbReference type="PROSITE" id="PS50195">
    <property type="entry name" value="PX"/>
    <property type="match status" value="1"/>
</dbReference>
<dbReference type="PANTHER" id="PTHR22775">
    <property type="entry name" value="SORTING NEXIN"/>
    <property type="match status" value="1"/>
</dbReference>
<evidence type="ECO:0000256" key="3">
    <source>
        <dbReference type="SAM" id="MobiDB-lite"/>
    </source>
</evidence>
<feature type="coiled-coil region" evidence="2">
    <location>
        <begin position="617"/>
        <end position="644"/>
    </location>
</feature>
<dbReference type="InterPro" id="IPR001683">
    <property type="entry name" value="PX_dom"/>
</dbReference>
<protein>
    <submittedName>
        <fullName evidence="5">Intermediate filament protein</fullName>
    </submittedName>
</protein>
<feature type="region of interest" description="Disordered" evidence="3">
    <location>
        <begin position="502"/>
        <end position="572"/>
    </location>
</feature>
<keyword evidence="6" id="KW-1185">Reference proteome</keyword>
<dbReference type="Gene3D" id="1.10.167.10">
    <property type="entry name" value="Regulator of G-protein Signalling 4, domain 2"/>
    <property type="match status" value="1"/>
</dbReference>
<dbReference type="InterPro" id="IPR036871">
    <property type="entry name" value="PX_dom_sf"/>
</dbReference>
<comment type="caution">
    <text evidence="5">The sequence shown here is derived from an EMBL/GenBank/DDBJ whole genome shotgun (WGS) entry which is preliminary data.</text>
</comment>
<sequence>MENVMNEILFNVNRDYVQTWYKNISKNPIFIRNVDNLLHHAVIELIYRLQAVDISQWILSRLLNIVTTHLKEVQNAVRLLRASGIQSKDPGSVERLLAQHYCQGKAELFLDQNQSHLYKKPKEYIGDPLDSPFNYGDVPTFEAFLKRIENVEALSEATKMKQRIDQEINRQQNGIVGCNPDDIINGRKVSKTQVYINNLIQAQKKIDSRINKLQLKSRKSKGDILEVESVKEPSFMQVLADPTLCKFFTDYLDDVGYLSLYLFCSDSFSLYEHSAIEKLITTMDDSFETLDSEWDWLTVAIEIRTLWEKYLVYDSASSISKFLSKTVFESIEKYIATLNYRDQYDPFNSIPPEVTRDGLKACLVAVYEIMSIMNVEHFPAFMKSSHGKKLLAKCSSLKKKGKSPERLSVEFDRQADIDDYDIDPQKKKGIGLYEQFFKSTIKRISRVGRSEEPRVSLHPRAQSEVVEQELQNIIFNDDMVKKKKQRPSSFFSDFSKAFERDLPRDGNSKSVEDLQGEKTSFFSRMRPKSHDGKAAVTRSKDNLSDNQLGSSGELAASNEDLKNSSLMMESKPPLETDADSFIQLEMEDNTPASLDENLTLSIPNESLPPMIILPAKYFEVEMNIQKLKKDAEDIEKQIKDTDVSSPLYKQLQYAKRGISYEINELETEKQSIEKSQIENIIMPDCITVKIDGSQIIEQEGKGYAVYPIQVSKTNSEGITSGWMVARRYSQFLALHQALKAKFPVIMQNYELPGKLLTGIMKKRTLVLESRRQAFEKYLTNLLKHVEICTSITFRKFICHPDIVKFFDDKTELQVKKSFLQTVYHTVDDTMDTILLRRAKSPSNPQGFDPTVMDKKLDLSDSLASDSQSSNAEPLVDLFIELFELKGLRRQAVVIFLQQLFGDTVERKATEAIRDTLSQERILSMMISIRETYWPNGKLTESFTVRTQSQRIATMTDTSQKISILFPELFGGMVGRQNARRGASRWHLLFQNPRLNQHLMYKIVDEILLALFPK</sequence>
<dbReference type="GO" id="GO:0035091">
    <property type="term" value="F:phosphatidylinositol binding"/>
    <property type="evidence" value="ECO:0007669"/>
    <property type="project" value="InterPro"/>
</dbReference>
<feature type="compositionally biased region" description="Basic and acidic residues" evidence="3">
    <location>
        <begin position="502"/>
        <end position="516"/>
    </location>
</feature>
<dbReference type="Pfam" id="PF02194">
    <property type="entry name" value="PXA"/>
    <property type="match status" value="1"/>
</dbReference>
<dbReference type="PANTHER" id="PTHR22775:SF3">
    <property type="entry name" value="SORTING NEXIN-13"/>
    <property type="match status" value="1"/>
</dbReference>
<dbReference type="InterPro" id="IPR036305">
    <property type="entry name" value="RGS_sf"/>
</dbReference>
<accession>A0AAD5UHS9</accession>
<reference evidence="5" key="1">
    <citation type="submission" date="2020-05" db="EMBL/GenBank/DDBJ databases">
        <title>Phylogenomic resolution of chytrid fungi.</title>
        <authorList>
            <person name="Stajich J.E."/>
            <person name="Amses K."/>
            <person name="Simmons R."/>
            <person name="Seto K."/>
            <person name="Myers J."/>
            <person name="Bonds A."/>
            <person name="Quandt C.A."/>
            <person name="Barry K."/>
            <person name="Liu P."/>
            <person name="Grigoriev I."/>
            <person name="Longcore J.E."/>
            <person name="James T.Y."/>
        </authorList>
    </citation>
    <scope>NUCLEOTIDE SEQUENCE</scope>
    <source>
        <strain evidence="5">PLAUS21</strain>
    </source>
</reference>
<dbReference type="SUPFAM" id="SSF48097">
    <property type="entry name" value="Regulator of G-protein signaling, RGS"/>
    <property type="match status" value="1"/>
</dbReference>
<dbReference type="Gene3D" id="3.30.1520.10">
    <property type="entry name" value="Phox-like domain"/>
    <property type="match status" value="1"/>
</dbReference>
<comment type="similarity">
    <text evidence="1">Belongs to the sorting nexin family.</text>
</comment>
<dbReference type="AlphaFoldDB" id="A0AAD5UHS9"/>
<dbReference type="Pfam" id="PF08628">
    <property type="entry name" value="Nexin_C"/>
    <property type="match status" value="1"/>
</dbReference>
<evidence type="ECO:0000259" key="4">
    <source>
        <dbReference type="PROSITE" id="PS50195"/>
    </source>
</evidence>
<dbReference type="InterPro" id="IPR003114">
    <property type="entry name" value="Phox_assoc"/>
</dbReference>
<dbReference type="SMART" id="SM00312">
    <property type="entry name" value="PX"/>
    <property type="match status" value="1"/>
</dbReference>
<keyword evidence="2" id="KW-0175">Coiled coil</keyword>
<dbReference type="Proteomes" id="UP001210925">
    <property type="component" value="Unassembled WGS sequence"/>
</dbReference>
<evidence type="ECO:0000313" key="5">
    <source>
        <dbReference type="EMBL" id="KAJ3258494.1"/>
    </source>
</evidence>
<evidence type="ECO:0000313" key="6">
    <source>
        <dbReference type="Proteomes" id="UP001210925"/>
    </source>
</evidence>
<gene>
    <name evidence="5" type="primary">MDM1_1</name>
    <name evidence="5" type="ORF">HK103_003616</name>
</gene>
<name>A0AAD5UHS9_9FUNG</name>